<dbReference type="AlphaFoldDB" id="A0A371D4U2"/>
<gene>
    <name evidence="1" type="ORF">OH76DRAFT_1484682</name>
</gene>
<dbReference type="OrthoDB" id="2801180at2759"/>
<evidence type="ECO:0008006" key="3">
    <source>
        <dbReference type="Google" id="ProtNLM"/>
    </source>
</evidence>
<proteinExistence type="predicted"/>
<dbReference type="Proteomes" id="UP000256964">
    <property type="component" value="Unassembled WGS sequence"/>
</dbReference>
<evidence type="ECO:0000313" key="2">
    <source>
        <dbReference type="Proteomes" id="UP000256964"/>
    </source>
</evidence>
<protein>
    <recommendedName>
        <fullName evidence="3">F-box domain-containing protein</fullName>
    </recommendedName>
</protein>
<organism evidence="1 2">
    <name type="scientific">Lentinus brumalis</name>
    <dbReference type="NCBI Taxonomy" id="2498619"/>
    <lineage>
        <taxon>Eukaryota</taxon>
        <taxon>Fungi</taxon>
        <taxon>Dikarya</taxon>
        <taxon>Basidiomycota</taxon>
        <taxon>Agaricomycotina</taxon>
        <taxon>Agaricomycetes</taxon>
        <taxon>Polyporales</taxon>
        <taxon>Polyporaceae</taxon>
        <taxon>Lentinus</taxon>
    </lineage>
</organism>
<dbReference type="EMBL" id="KZ857418">
    <property type="protein sequence ID" value="RDX47560.1"/>
    <property type="molecule type" value="Genomic_DNA"/>
</dbReference>
<name>A0A371D4U2_9APHY</name>
<reference evidence="1 2" key="1">
    <citation type="journal article" date="2018" name="Biotechnol. Biofuels">
        <title>Integrative visual omics of the white-rot fungus Polyporus brumalis exposes the biotechnological potential of its oxidative enzymes for delignifying raw plant biomass.</title>
        <authorList>
            <person name="Miyauchi S."/>
            <person name="Rancon A."/>
            <person name="Drula E."/>
            <person name="Hage H."/>
            <person name="Chaduli D."/>
            <person name="Favel A."/>
            <person name="Grisel S."/>
            <person name="Henrissat B."/>
            <person name="Herpoel-Gimbert I."/>
            <person name="Ruiz-Duenas F.J."/>
            <person name="Chevret D."/>
            <person name="Hainaut M."/>
            <person name="Lin J."/>
            <person name="Wang M."/>
            <person name="Pangilinan J."/>
            <person name="Lipzen A."/>
            <person name="Lesage-Meessen L."/>
            <person name="Navarro D."/>
            <person name="Riley R."/>
            <person name="Grigoriev I.V."/>
            <person name="Zhou S."/>
            <person name="Raouche S."/>
            <person name="Rosso M.N."/>
        </authorList>
    </citation>
    <scope>NUCLEOTIDE SEQUENCE [LARGE SCALE GENOMIC DNA]</scope>
    <source>
        <strain evidence="1 2">BRFM 1820</strain>
    </source>
</reference>
<sequence length="165" mass="18381">MCNLTDLEITVEGDLGQKATSSLAALFQYIPKLIRRLKSVFHGVIGQPAISFPAFIRSFLSLQVIATIDISFYHYIPSISDADLSLIAESWPQLEQLKIHPFRDHVRSTLLRPTASGIIDLARRCSQLKSLLRAKRAFTVQASQTHFAEQTCTNSKQATIYGSVC</sequence>
<accession>A0A371D4U2</accession>
<dbReference type="InterPro" id="IPR032675">
    <property type="entry name" value="LRR_dom_sf"/>
</dbReference>
<evidence type="ECO:0000313" key="1">
    <source>
        <dbReference type="EMBL" id="RDX47560.1"/>
    </source>
</evidence>
<dbReference type="Gene3D" id="3.80.10.10">
    <property type="entry name" value="Ribonuclease Inhibitor"/>
    <property type="match status" value="1"/>
</dbReference>
<keyword evidence="2" id="KW-1185">Reference proteome</keyword>